<feature type="active site" description="Proton donor" evidence="10 12">
    <location>
        <position position="174"/>
    </location>
</feature>
<name>A0A1H9Z0D3_9BACI</name>
<dbReference type="GO" id="GO:0006098">
    <property type="term" value="P:pentose-phosphate shunt"/>
    <property type="evidence" value="ECO:0007669"/>
    <property type="project" value="UniProtKB-UniRule"/>
</dbReference>
<evidence type="ECO:0000256" key="4">
    <source>
        <dbReference type="ARBA" id="ARBA00001947"/>
    </source>
</evidence>
<dbReference type="STRING" id="237682.SAMN05421676_101354"/>
<evidence type="ECO:0000256" key="2">
    <source>
        <dbReference type="ARBA" id="ARBA00001936"/>
    </source>
</evidence>
<dbReference type="Gene3D" id="3.20.20.70">
    <property type="entry name" value="Aldolase class I"/>
    <property type="match status" value="1"/>
</dbReference>
<dbReference type="AlphaFoldDB" id="A0A1H9Z0D3"/>
<comment type="function">
    <text evidence="10">Catalyzes the reversible epimerization of D-ribulose 5-phosphate to D-xylulose 5-phosphate.</text>
</comment>
<dbReference type="EMBL" id="FOHJ01000001">
    <property type="protein sequence ID" value="SES74877.1"/>
    <property type="molecule type" value="Genomic_DNA"/>
</dbReference>
<dbReference type="CDD" id="cd00429">
    <property type="entry name" value="RPE"/>
    <property type="match status" value="1"/>
</dbReference>
<evidence type="ECO:0000256" key="7">
    <source>
        <dbReference type="ARBA" id="ARBA00013188"/>
    </source>
</evidence>
<dbReference type="EC" id="5.1.3.1" evidence="7 10"/>
<sequence>MVKIGPSIMCANMGELKDNILRLDRKDVDFFHFDVMDGRFVPNFTLGPDIMKSLRPLTKVPFDAHLMIEEPENYIDVFSEAGADMISVHAEATTHLQRTLQSIRDRGMKAGIALNPATPLTVLDYIWDTIDYVLLMTVNPGFAGQKFIPLAMDKIGELHQMINGKNLSIEIQVDGNISYETIPKVMDRGAEMLVCGTSSLFKKDKTLEQAMDELNLLLSNRKEKLNLY</sequence>
<dbReference type="PROSITE" id="PS01086">
    <property type="entry name" value="RIBUL_P_3_EPIMER_2"/>
    <property type="match status" value="1"/>
</dbReference>
<evidence type="ECO:0000256" key="8">
    <source>
        <dbReference type="ARBA" id="ARBA00022723"/>
    </source>
</evidence>
<accession>A0A1H9Z0D3</accession>
<dbReference type="NCBIfam" id="NF004076">
    <property type="entry name" value="PRK05581.1-4"/>
    <property type="match status" value="1"/>
</dbReference>
<keyword evidence="8 10" id="KW-0479">Metal-binding</keyword>
<dbReference type="RefSeq" id="WP_093131337.1">
    <property type="nucleotide sequence ID" value="NZ_FOHJ01000001.1"/>
</dbReference>
<feature type="binding site" evidence="10 13">
    <location>
        <position position="65"/>
    </location>
    <ligand>
        <name>a divalent metal cation</name>
        <dbReference type="ChEBI" id="CHEBI:60240"/>
    </ligand>
</feature>
<evidence type="ECO:0000256" key="11">
    <source>
        <dbReference type="PIRNR" id="PIRNR001461"/>
    </source>
</evidence>
<protein>
    <recommendedName>
        <fullName evidence="7 10">Ribulose-phosphate 3-epimerase</fullName>
        <ecNumber evidence="7 10">5.1.3.1</ecNumber>
    </recommendedName>
</protein>
<dbReference type="GO" id="GO:0005737">
    <property type="term" value="C:cytoplasm"/>
    <property type="evidence" value="ECO:0007669"/>
    <property type="project" value="UniProtKB-ARBA"/>
</dbReference>
<evidence type="ECO:0000256" key="14">
    <source>
        <dbReference type="PIRSR" id="PIRSR001461-3"/>
    </source>
</evidence>
<feature type="binding site" evidence="10 13">
    <location>
        <position position="174"/>
    </location>
    <ligand>
        <name>a divalent metal cation</name>
        <dbReference type="ChEBI" id="CHEBI:60240"/>
    </ligand>
</feature>
<organism evidence="15 16">
    <name type="scientific">Salinibacillus kushneri</name>
    <dbReference type="NCBI Taxonomy" id="237682"/>
    <lineage>
        <taxon>Bacteria</taxon>
        <taxon>Bacillati</taxon>
        <taxon>Bacillota</taxon>
        <taxon>Bacilli</taxon>
        <taxon>Bacillales</taxon>
        <taxon>Bacillaceae</taxon>
        <taxon>Salinibacillus</taxon>
    </lineage>
</organism>
<dbReference type="Pfam" id="PF00834">
    <property type="entry name" value="Ribul_P_3_epim"/>
    <property type="match status" value="1"/>
</dbReference>
<feature type="binding site" evidence="10 13">
    <location>
        <position position="34"/>
    </location>
    <ligand>
        <name>a divalent metal cation</name>
        <dbReference type="ChEBI" id="CHEBI:60240"/>
    </ligand>
</feature>
<comment type="caution">
    <text evidence="10">Lacks conserved residue(s) required for the propagation of feature annotation.</text>
</comment>
<dbReference type="FunFam" id="3.20.20.70:FF:000004">
    <property type="entry name" value="Ribulose-phosphate 3-epimerase"/>
    <property type="match status" value="1"/>
</dbReference>
<reference evidence="16" key="1">
    <citation type="submission" date="2016-10" db="EMBL/GenBank/DDBJ databases">
        <authorList>
            <person name="Varghese N."/>
            <person name="Submissions S."/>
        </authorList>
    </citation>
    <scope>NUCLEOTIDE SEQUENCE [LARGE SCALE GENOMIC DNA]</scope>
    <source>
        <strain evidence="16">CGMCC 1.3566</strain>
    </source>
</reference>
<evidence type="ECO:0000313" key="15">
    <source>
        <dbReference type="EMBL" id="SES74877.1"/>
    </source>
</evidence>
<comment type="cofactor">
    <cofactor evidence="3">
        <name>Co(2+)</name>
        <dbReference type="ChEBI" id="CHEBI:48828"/>
    </cofactor>
</comment>
<dbReference type="PANTHER" id="PTHR11749">
    <property type="entry name" value="RIBULOSE-5-PHOSPHATE-3-EPIMERASE"/>
    <property type="match status" value="1"/>
</dbReference>
<evidence type="ECO:0000256" key="13">
    <source>
        <dbReference type="PIRSR" id="PIRSR001461-2"/>
    </source>
</evidence>
<comment type="cofactor">
    <cofactor evidence="4">
        <name>Zn(2+)</name>
        <dbReference type="ChEBI" id="CHEBI:29105"/>
    </cofactor>
</comment>
<keyword evidence="10 11" id="KW-0119">Carbohydrate metabolism</keyword>
<comment type="catalytic activity">
    <reaction evidence="1 10 11">
        <text>D-ribulose 5-phosphate = D-xylulose 5-phosphate</text>
        <dbReference type="Rhea" id="RHEA:13677"/>
        <dbReference type="ChEBI" id="CHEBI:57737"/>
        <dbReference type="ChEBI" id="CHEBI:58121"/>
        <dbReference type="EC" id="5.1.3.1"/>
    </reaction>
</comment>
<evidence type="ECO:0000256" key="3">
    <source>
        <dbReference type="ARBA" id="ARBA00001941"/>
    </source>
</evidence>
<gene>
    <name evidence="10" type="primary">rpe</name>
    <name evidence="15" type="ORF">SAMN05421676_101354</name>
</gene>
<feature type="binding site" evidence="10 14">
    <location>
        <position position="65"/>
    </location>
    <ligand>
        <name>substrate</name>
    </ligand>
</feature>
<dbReference type="InterPro" id="IPR011060">
    <property type="entry name" value="RibuloseP-bd_barrel"/>
</dbReference>
<keyword evidence="13" id="KW-0862">Zinc</keyword>
<evidence type="ECO:0000256" key="10">
    <source>
        <dbReference type="HAMAP-Rule" id="MF_02227"/>
    </source>
</evidence>
<comment type="similarity">
    <text evidence="6 10 11">Belongs to the ribulose-phosphate 3-epimerase family.</text>
</comment>
<dbReference type="NCBIfam" id="TIGR01163">
    <property type="entry name" value="rpe"/>
    <property type="match status" value="1"/>
</dbReference>
<comment type="cofactor">
    <cofactor evidence="2">
        <name>Mn(2+)</name>
        <dbReference type="ChEBI" id="CHEBI:29035"/>
    </cofactor>
</comment>
<feature type="binding site" evidence="10 14">
    <location>
        <position position="7"/>
    </location>
    <ligand>
        <name>substrate</name>
    </ligand>
</feature>
<dbReference type="Proteomes" id="UP000199095">
    <property type="component" value="Unassembled WGS sequence"/>
</dbReference>
<evidence type="ECO:0000256" key="9">
    <source>
        <dbReference type="ARBA" id="ARBA00023235"/>
    </source>
</evidence>
<dbReference type="GO" id="GO:0019323">
    <property type="term" value="P:pentose catabolic process"/>
    <property type="evidence" value="ECO:0007669"/>
    <property type="project" value="UniProtKB-UniRule"/>
</dbReference>
<comment type="cofactor">
    <cofactor evidence="5">
        <name>Fe(2+)</name>
        <dbReference type="ChEBI" id="CHEBI:29033"/>
    </cofactor>
</comment>
<dbReference type="HAMAP" id="MF_02227">
    <property type="entry name" value="RPE"/>
    <property type="match status" value="1"/>
</dbReference>
<evidence type="ECO:0000256" key="1">
    <source>
        <dbReference type="ARBA" id="ARBA00001782"/>
    </source>
</evidence>
<evidence type="ECO:0000256" key="5">
    <source>
        <dbReference type="ARBA" id="ARBA00001954"/>
    </source>
</evidence>
<dbReference type="PROSITE" id="PS01085">
    <property type="entry name" value="RIBUL_P_3_EPIMER_1"/>
    <property type="match status" value="1"/>
</dbReference>
<keyword evidence="9 10" id="KW-0413">Isomerase</keyword>
<comment type="pathway">
    <text evidence="10">Carbohydrate degradation.</text>
</comment>
<feature type="active site" description="Proton acceptor" evidence="10 12">
    <location>
        <position position="34"/>
    </location>
</feature>
<keyword evidence="13" id="KW-0464">Manganese</keyword>
<dbReference type="OrthoDB" id="1645589at2"/>
<feature type="binding site" evidence="10 14">
    <location>
        <begin position="141"/>
        <end position="144"/>
    </location>
    <ligand>
        <name>substrate</name>
    </ligand>
</feature>
<feature type="binding site" evidence="10 13">
    <location>
        <position position="32"/>
    </location>
    <ligand>
        <name>a divalent metal cation</name>
        <dbReference type="ChEBI" id="CHEBI:60240"/>
    </ligand>
</feature>
<dbReference type="PIRSF" id="PIRSF001461">
    <property type="entry name" value="RPE"/>
    <property type="match status" value="1"/>
</dbReference>
<dbReference type="InterPro" id="IPR000056">
    <property type="entry name" value="Ribul_P_3_epim-like"/>
</dbReference>
<evidence type="ECO:0000256" key="6">
    <source>
        <dbReference type="ARBA" id="ARBA00009541"/>
    </source>
</evidence>
<proteinExistence type="inferred from homology"/>
<evidence type="ECO:0000313" key="16">
    <source>
        <dbReference type="Proteomes" id="UP000199095"/>
    </source>
</evidence>
<dbReference type="SUPFAM" id="SSF51366">
    <property type="entry name" value="Ribulose-phoshate binding barrel"/>
    <property type="match status" value="1"/>
</dbReference>
<dbReference type="InterPro" id="IPR026019">
    <property type="entry name" value="Ribul_P_3_epim"/>
</dbReference>
<evidence type="ECO:0000256" key="12">
    <source>
        <dbReference type="PIRSR" id="PIRSR001461-1"/>
    </source>
</evidence>
<keyword evidence="13" id="KW-0170">Cobalt</keyword>
<comment type="cofactor">
    <cofactor evidence="10 13">
        <name>a divalent metal cation</name>
        <dbReference type="ChEBI" id="CHEBI:60240"/>
    </cofactor>
    <text evidence="10 13">Binds 1 divalent metal cation per subunit.</text>
</comment>
<dbReference type="InterPro" id="IPR013785">
    <property type="entry name" value="Aldolase_TIM"/>
</dbReference>
<dbReference type="GO" id="GO:0046872">
    <property type="term" value="F:metal ion binding"/>
    <property type="evidence" value="ECO:0007669"/>
    <property type="project" value="UniProtKB-UniRule"/>
</dbReference>
<dbReference type="GO" id="GO:0004750">
    <property type="term" value="F:D-ribulose-phosphate 3-epimerase activity"/>
    <property type="evidence" value="ECO:0007669"/>
    <property type="project" value="UniProtKB-UniRule"/>
</dbReference>
<keyword evidence="16" id="KW-1185">Reference proteome</keyword>